<keyword evidence="2" id="KW-0645">Protease</keyword>
<dbReference type="EMBL" id="WNDX01000067">
    <property type="protein sequence ID" value="KAF1043054.1"/>
    <property type="molecule type" value="Genomic_DNA"/>
</dbReference>
<dbReference type="InterPro" id="IPR054613">
    <property type="entry name" value="Peptidase_S78_dom"/>
</dbReference>
<dbReference type="NCBIfam" id="TIGR01543">
    <property type="entry name" value="proheadase_HK97"/>
    <property type="match status" value="1"/>
</dbReference>
<reference evidence="6" key="1">
    <citation type="journal article" date="2020" name="MBio">
        <title>Horizontal gene transfer to a defensive symbiont with a reduced genome amongst a multipartite beetle microbiome.</title>
        <authorList>
            <person name="Waterworth S.C."/>
            <person name="Florez L.V."/>
            <person name="Rees E.R."/>
            <person name="Hertweck C."/>
            <person name="Kaltenpoth M."/>
            <person name="Kwan J.C."/>
        </authorList>
    </citation>
    <scope>NUCLEOTIDE SEQUENCE [LARGE SCALE GENOMIC DNA]</scope>
</reference>
<dbReference type="GO" id="GO:0008233">
    <property type="term" value="F:peptidase activity"/>
    <property type="evidence" value="ECO:0007669"/>
    <property type="project" value="UniProtKB-KW"/>
</dbReference>
<feature type="domain" description="Prohead serine protease" evidence="4">
    <location>
        <begin position="17"/>
        <end position="151"/>
    </location>
</feature>
<name>A0A7V8JU78_9BURK</name>
<evidence type="ECO:0000256" key="2">
    <source>
        <dbReference type="ARBA" id="ARBA00022670"/>
    </source>
</evidence>
<dbReference type="Pfam" id="PF04586">
    <property type="entry name" value="Peptidase_S78"/>
    <property type="match status" value="1"/>
</dbReference>
<dbReference type="Proteomes" id="UP000462435">
    <property type="component" value="Unassembled WGS sequence"/>
</dbReference>
<evidence type="ECO:0000313" key="6">
    <source>
        <dbReference type="Proteomes" id="UP000462435"/>
    </source>
</evidence>
<keyword evidence="1" id="KW-1188">Viral release from host cell</keyword>
<accession>A0A7V8JU78</accession>
<comment type="caution">
    <text evidence="5">The sequence shown here is derived from an EMBL/GenBank/DDBJ whole genome shotgun (WGS) entry which is preliminary data.</text>
</comment>
<evidence type="ECO:0000259" key="4">
    <source>
        <dbReference type="Pfam" id="PF04586"/>
    </source>
</evidence>
<proteinExistence type="predicted"/>
<dbReference type="GO" id="GO:0006508">
    <property type="term" value="P:proteolysis"/>
    <property type="evidence" value="ECO:0007669"/>
    <property type="project" value="UniProtKB-KW"/>
</dbReference>
<protein>
    <recommendedName>
        <fullName evidence="4">Prohead serine protease domain-containing protein</fullName>
    </recommendedName>
</protein>
<dbReference type="InterPro" id="IPR006433">
    <property type="entry name" value="Prohead_protease"/>
</dbReference>
<organism evidence="5 6">
    <name type="scientific">Herbaspirillum frisingense</name>
    <dbReference type="NCBI Taxonomy" id="92645"/>
    <lineage>
        <taxon>Bacteria</taxon>
        <taxon>Pseudomonadati</taxon>
        <taxon>Pseudomonadota</taxon>
        <taxon>Betaproteobacteria</taxon>
        <taxon>Burkholderiales</taxon>
        <taxon>Oxalobacteraceae</taxon>
        <taxon>Herbaspirillum</taxon>
    </lineage>
</organism>
<keyword evidence="3" id="KW-0378">Hydrolase</keyword>
<sequence length="219" mass="23965">METKVLKLALSEFKLDDGGKTFTGYASTFGNVDSYGDTILKGAYAETLQANGLPKMFFNHNIYEVPMGKWVDAQEDDYGLKLSGEFTPGNTLANEVRAAIKHGTLDGLSIGYRLRKGDFDITETGRTIRKVARLPEVSIVTFPADGKALLDTASVKSSAEGIDEVETIRDLEYFLRDAGGFSKQAAQAVVAKFKKLTEVRDAPPDAKSELLRRLEAMAQ</sequence>
<evidence type="ECO:0000256" key="3">
    <source>
        <dbReference type="ARBA" id="ARBA00022801"/>
    </source>
</evidence>
<evidence type="ECO:0000256" key="1">
    <source>
        <dbReference type="ARBA" id="ARBA00022612"/>
    </source>
</evidence>
<gene>
    <name evidence="5" type="ORF">GAK35_02374</name>
</gene>
<dbReference type="AlphaFoldDB" id="A0A7V8JU78"/>
<evidence type="ECO:0000313" key="5">
    <source>
        <dbReference type="EMBL" id="KAF1043054.1"/>
    </source>
</evidence>